<comment type="similarity">
    <text evidence="1 10">Belongs to the class-I pyridine nucleotide-disulfide oxidoreductase family.</text>
</comment>
<dbReference type="InParanoid" id="A3GI90"/>
<dbReference type="PRINTS" id="PR00368">
    <property type="entry name" value="FADPNR"/>
</dbReference>
<dbReference type="PANTHER" id="PTHR42737:SF2">
    <property type="entry name" value="GLUTATHIONE REDUCTASE"/>
    <property type="match status" value="1"/>
</dbReference>
<dbReference type="STRING" id="322104.A3GI90"/>
<dbReference type="PIRSF" id="PIRSF000350">
    <property type="entry name" value="Mercury_reductase_MerA"/>
    <property type="match status" value="1"/>
</dbReference>
<keyword evidence="8" id="KW-0520">NAD</keyword>
<organism evidence="13 14">
    <name type="scientific">Scheffersomyces stipitis (strain ATCC 58785 / CBS 6054 / NBRC 10063 / NRRL Y-11545)</name>
    <name type="common">Yeast</name>
    <name type="synonym">Pichia stipitis</name>
    <dbReference type="NCBI Taxonomy" id="322104"/>
    <lineage>
        <taxon>Eukaryota</taxon>
        <taxon>Fungi</taxon>
        <taxon>Dikarya</taxon>
        <taxon>Ascomycota</taxon>
        <taxon>Saccharomycotina</taxon>
        <taxon>Pichiomycetes</taxon>
        <taxon>Debaryomycetaceae</taxon>
        <taxon>Scheffersomyces</taxon>
    </lineage>
</organism>
<evidence type="ECO:0000313" key="13">
    <source>
        <dbReference type="EMBL" id="EAZ63192.2"/>
    </source>
</evidence>
<feature type="binding site" evidence="8">
    <location>
        <position position="321"/>
    </location>
    <ligand>
        <name>FAD</name>
        <dbReference type="ChEBI" id="CHEBI:57692"/>
    </ligand>
</feature>
<evidence type="ECO:0000256" key="6">
    <source>
        <dbReference type="ARBA" id="ARBA00023284"/>
    </source>
</evidence>
<feature type="disulfide bond" description="Redox-active" evidence="9">
    <location>
        <begin position="41"/>
        <end position="46"/>
    </location>
</feature>
<dbReference type="GO" id="GO:0005829">
    <property type="term" value="C:cytosol"/>
    <property type="evidence" value="ECO:0007669"/>
    <property type="project" value="TreeGrafter"/>
</dbReference>
<evidence type="ECO:0000256" key="4">
    <source>
        <dbReference type="ARBA" id="ARBA00023002"/>
    </source>
</evidence>
<dbReference type="InterPro" id="IPR001100">
    <property type="entry name" value="Pyr_nuc-diS_OxRdtase"/>
</dbReference>
<dbReference type="Gene3D" id="3.50.50.60">
    <property type="entry name" value="FAD/NAD(P)-binding domain"/>
    <property type="match status" value="2"/>
</dbReference>
<evidence type="ECO:0000256" key="2">
    <source>
        <dbReference type="ARBA" id="ARBA00022630"/>
    </source>
</evidence>
<dbReference type="EMBL" id="AAVQ01000002">
    <property type="protein sequence ID" value="EAZ63192.2"/>
    <property type="molecule type" value="Genomic_DNA"/>
</dbReference>
<keyword evidence="6 10" id="KW-0676">Redox-active center</keyword>
<keyword evidence="14" id="KW-1185">Reference proteome</keyword>
<dbReference type="GO" id="GO:0005739">
    <property type="term" value="C:mitochondrion"/>
    <property type="evidence" value="ECO:0007669"/>
    <property type="project" value="TreeGrafter"/>
</dbReference>
<keyword evidence="5" id="KW-1015">Disulfide bond</keyword>
<dbReference type="GO" id="GO:0034599">
    <property type="term" value="P:cellular response to oxidative stress"/>
    <property type="evidence" value="ECO:0007669"/>
    <property type="project" value="TreeGrafter"/>
</dbReference>
<keyword evidence="8" id="KW-0547">Nucleotide-binding</keyword>
<dbReference type="Proteomes" id="UP000002258">
    <property type="component" value="Chromosome 1"/>
</dbReference>
<dbReference type="GO" id="GO:0045454">
    <property type="term" value="P:cell redox homeostasis"/>
    <property type="evidence" value="ECO:0007669"/>
    <property type="project" value="InterPro"/>
</dbReference>
<keyword evidence="4 10" id="KW-0560">Oxidoreductase</keyword>
<feature type="binding site" evidence="8">
    <location>
        <position position="281"/>
    </location>
    <ligand>
        <name>NAD(+)</name>
        <dbReference type="ChEBI" id="CHEBI:57540"/>
    </ligand>
</feature>
<protein>
    <submittedName>
        <fullName evidence="13">Glutathione reductase (GR) (GRase)</fullName>
    </submittedName>
</protein>
<keyword evidence="2 10" id="KW-0285">Flavoprotein</keyword>
<dbReference type="OrthoDB" id="5956163at2759"/>
<dbReference type="GO" id="GO:0050660">
    <property type="term" value="F:flavin adenine dinucleotide binding"/>
    <property type="evidence" value="ECO:0007669"/>
    <property type="project" value="InterPro"/>
</dbReference>
<dbReference type="InterPro" id="IPR036188">
    <property type="entry name" value="FAD/NAD-bd_sf"/>
</dbReference>
<dbReference type="InterPro" id="IPR004099">
    <property type="entry name" value="Pyr_nucl-diS_OxRdtase_dimer"/>
</dbReference>
<evidence type="ECO:0000256" key="8">
    <source>
        <dbReference type="PIRSR" id="PIRSR000350-3"/>
    </source>
</evidence>
<evidence type="ECO:0000256" key="3">
    <source>
        <dbReference type="ARBA" id="ARBA00022827"/>
    </source>
</evidence>
<feature type="binding site" evidence="8">
    <location>
        <begin position="194"/>
        <end position="201"/>
    </location>
    <ligand>
        <name>NAD(+)</name>
        <dbReference type="ChEBI" id="CHEBI:57540"/>
    </ligand>
</feature>
<dbReference type="SUPFAM" id="SSF51905">
    <property type="entry name" value="FAD/NAD(P)-binding domain"/>
    <property type="match status" value="1"/>
</dbReference>
<dbReference type="InterPro" id="IPR046952">
    <property type="entry name" value="GSHR/TRXR-like"/>
</dbReference>
<dbReference type="GeneID" id="4851989"/>
<dbReference type="KEGG" id="pic:PICST_40145"/>
<sequence length="475" mass="51963">MSLNYDLIVLGSGPAGAIAALAAAKFGKRVAIVCPRIGGTCINVGCIPKKIMWEAASLSKAMPYAPYFGIRKPVSTVEYGDINWDVLASKRDEVTGRINTHYEQEYADQGVDVIYGYGKFINEEADIQVSLSGQTIRGKTYKKDDKLDLSASYVIIAVGNQAVIPQNVLGAELGGISDTFFSWHEQPRTVAIVGGGYIGTELAQMLSIFGTKVTVITKGNSLLTRFDDSIQERLTAALKEDGVEIVTNATVSAIKQLDNLKEVKISNGTSLQVESVIWAIGRKPQINLGYSSANIKLGDSGEVIIDDFHQTTNLKVYASGDIINKINLTPVGLQTGARISRHLFGKKKIAKYDYDQPYPSAIPAVIFSHPEVATLGLSSKEAEDKFGKDNVKVYEQAFPSSFYIVAPQDKQKKNYYKYITAGKDEKIVGLHLIGDNVTEEIQGYVLALKLGATRRDLLDTIFVHPTVAEWKHHDF</sequence>
<dbReference type="InterPro" id="IPR012999">
    <property type="entry name" value="Pyr_OxRdtase_I_AS"/>
</dbReference>
<dbReference type="eggNOG" id="KOG0405">
    <property type="taxonomic scope" value="Eukaryota"/>
</dbReference>
<dbReference type="RefSeq" id="XP_001387215.2">
    <property type="nucleotide sequence ID" value="XM_001387178.1"/>
</dbReference>
<name>A3GI90_PICST</name>
<dbReference type="PANTHER" id="PTHR42737">
    <property type="entry name" value="GLUTATHIONE REDUCTASE"/>
    <property type="match status" value="1"/>
</dbReference>
<dbReference type="AlphaFoldDB" id="A3GI90"/>
<dbReference type="HOGENOM" id="CLU_016755_2_2_1"/>
<dbReference type="OMA" id="NYHKLAD"/>
<dbReference type="GO" id="GO:0004362">
    <property type="term" value="F:glutathione-disulfide reductase (NADPH) activity"/>
    <property type="evidence" value="ECO:0007669"/>
    <property type="project" value="TreeGrafter"/>
</dbReference>
<dbReference type="InterPro" id="IPR016156">
    <property type="entry name" value="FAD/NAD-linked_Rdtase_dimer_sf"/>
</dbReference>
<dbReference type="PRINTS" id="PR00411">
    <property type="entry name" value="PNDRDTASEI"/>
</dbReference>
<reference evidence="13 14" key="1">
    <citation type="journal article" date="2007" name="Nat. Biotechnol.">
        <title>Genome sequence of the lignocellulose-bioconverting and xylose-fermenting yeast Pichia stipitis.</title>
        <authorList>
            <person name="Jeffries T.W."/>
            <person name="Grigoriev I.V."/>
            <person name="Grimwood J."/>
            <person name="Laplaza J.M."/>
            <person name="Aerts A."/>
            <person name="Salamov A."/>
            <person name="Schmutz J."/>
            <person name="Lindquist E."/>
            <person name="Dehal P."/>
            <person name="Shapiro H."/>
            <person name="Jin Y.S."/>
            <person name="Passoth V."/>
            <person name="Richardson P.M."/>
        </authorList>
    </citation>
    <scope>NUCLEOTIDE SEQUENCE [LARGE SCALE GENOMIC DNA]</scope>
    <source>
        <strain evidence="14">ATCC 58785 / CBS 6054 / NBRC 10063 / NRRL Y-11545</strain>
    </source>
</reference>
<keyword evidence="3 8" id="KW-0274">FAD</keyword>
<dbReference type="Gene3D" id="3.30.390.30">
    <property type="match status" value="1"/>
</dbReference>
<dbReference type="PROSITE" id="PS00076">
    <property type="entry name" value="PYRIDINE_REDOX_1"/>
    <property type="match status" value="1"/>
</dbReference>
<feature type="binding site" evidence="8">
    <location>
        <position position="118"/>
    </location>
    <ligand>
        <name>FAD</name>
        <dbReference type="ChEBI" id="CHEBI:57692"/>
    </ligand>
</feature>
<evidence type="ECO:0000256" key="1">
    <source>
        <dbReference type="ARBA" id="ARBA00007532"/>
    </source>
</evidence>
<accession>A3GI90</accession>
<dbReference type="GO" id="GO:0006749">
    <property type="term" value="P:glutathione metabolic process"/>
    <property type="evidence" value="ECO:0007669"/>
    <property type="project" value="TreeGrafter"/>
</dbReference>
<gene>
    <name evidence="13" type="primary">GLR2</name>
    <name evidence="13" type="ORF">PICST_40145</name>
</gene>
<proteinExistence type="inferred from homology"/>
<feature type="binding site" evidence="8">
    <location>
        <position position="50"/>
    </location>
    <ligand>
        <name>FAD</name>
        <dbReference type="ChEBI" id="CHEBI:57692"/>
    </ligand>
</feature>
<feature type="active site" description="Proton acceptor" evidence="7">
    <location>
        <position position="464"/>
    </location>
</feature>
<evidence type="ECO:0000256" key="9">
    <source>
        <dbReference type="PIRSR" id="PIRSR000350-4"/>
    </source>
</evidence>
<feature type="domain" description="Pyridine nucleotide-disulphide oxidoreductase dimerisation" evidence="11">
    <location>
        <begin position="362"/>
        <end position="470"/>
    </location>
</feature>
<dbReference type="InterPro" id="IPR023753">
    <property type="entry name" value="FAD/NAD-binding_dom"/>
</dbReference>
<comment type="caution">
    <text evidence="13">The sequence shown here is derived from an EMBL/GenBank/DDBJ whole genome shotgun (WGS) entry which is preliminary data.</text>
</comment>
<evidence type="ECO:0000259" key="11">
    <source>
        <dbReference type="Pfam" id="PF02852"/>
    </source>
</evidence>
<evidence type="ECO:0000259" key="12">
    <source>
        <dbReference type="Pfam" id="PF07992"/>
    </source>
</evidence>
<feature type="domain" description="FAD/NAD(P)-binding" evidence="12">
    <location>
        <begin position="5"/>
        <end position="336"/>
    </location>
</feature>
<dbReference type="Pfam" id="PF07992">
    <property type="entry name" value="Pyr_redox_2"/>
    <property type="match status" value="1"/>
</dbReference>
<dbReference type="SUPFAM" id="SSF55424">
    <property type="entry name" value="FAD/NAD-linked reductases, dimerisation (C-terminal) domain"/>
    <property type="match status" value="1"/>
</dbReference>
<dbReference type="Pfam" id="PF02852">
    <property type="entry name" value="Pyr_redox_dim"/>
    <property type="match status" value="1"/>
</dbReference>
<evidence type="ECO:0000256" key="5">
    <source>
        <dbReference type="ARBA" id="ARBA00023157"/>
    </source>
</evidence>
<evidence type="ECO:0000256" key="7">
    <source>
        <dbReference type="PIRSR" id="PIRSR000350-2"/>
    </source>
</evidence>
<evidence type="ECO:0000256" key="10">
    <source>
        <dbReference type="RuleBase" id="RU003691"/>
    </source>
</evidence>
<evidence type="ECO:0000313" key="14">
    <source>
        <dbReference type="Proteomes" id="UP000002258"/>
    </source>
</evidence>
<comment type="cofactor">
    <cofactor evidence="8">
        <name>FAD</name>
        <dbReference type="ChEBI" id="CHEBI:57692"/>
    </cofactor>
    <text evidence="8">Binds 1 FAD per subunit.</text>
</comment>